<dbReference type="OrthoDB" id="7294637at2"/>
<dbReference type="PANTHER" id="PTHR43752">
    <property type="entry name" value="BNR/ASP-BOX REPEAT FAMILY PROTEIN"/>
    <property type="match status" value="1"/>
</dbReference>
<feature type="signal peptide" evidence="2">
    <location>
        <begin position="1"/>
        <end position="17"/>
    </location>
</feature>
<dbReference type="AlphaFoldDB" id="A0A1T4YSK5"/>
<dbReference type="InterPro" id="IPR011040">
    <property type="entry name" value="Sialidase"/>
</dbReference>
<dbReference type="Proteomes" id="UP000190774">
    <property type="component" value="Unassembled WGS sequence"/>
</dbReference>
<feature type="chain" id="PRO_5012866022" evidence="2">
    <location>
        <begin position="18"/>
        <end position="367"/>
    </location>
</feature>
<accession>A0A1T4YSK5</accession>
<dbReference type="InterPro" id="IPR036278">
    <property type="entry name" value="Sialidase_sf"/>
</dbReference>
<feature type="region of interest" description="Disordered" evidence="1">
    <location>
        <begin position="250"/>
        <end position="269"/>
    </location>
</feature>
<gene>
    <name evidence="4" type="ORF">SAMN02745166_04074</name>
</gene>
<dbReference type="EMBL" id="FUYE01000017">
    <property type="protein sequence ID" value="SKB04643.1"/>
    <property type="molecule type" value="Genomic_DNA"/>
</dbReference>
<evidence type="ECO:0000313" key="5">
    <source>
        <dbReference type="Proteomes" id="UP000190774"/>
    </source>
</evidence>
<proteinExistence type="predicted"/>
<dbReference type="CDD" id="cd15482">
    <property type="entry name" value="Sialidase_non-viral"/>
    <property type="match status" value="1"/>
</dbReference>
<reference evidence="5" key="1">
    <citation type="submission" date="2017-02" db="EMBL/GenBank/DDBJ databases">
        <authorList>
            <person name="Varghese N."/>
            <person name="Submissions S."/>
        </authorList>
    </citation>
    <scope>NUCLEOTIDE SEQUENCE [LARGE SCALE GENOMIC DNA]</scope>
    <source>
        <strain evidence="5">ATCC 700200</strain>
    </source>
</reference>
<evidence type="ECO:0000259" key="3">
    <source>
        <dbReference type="Pfam" id="PF13088"/>
    </source>
</evidence>
<organism evidence="4 5">
    <name type="scientific">Prosthecobacter debontii</name>
    <dbReference type="NCBI Taxonomy" id="48467"/>
    <lineage>
        <taxon>Bacteria</taxon>
        <taxon>Pseudomonadati</taxon>
        <taxon>Verrucomicrobiota</taxon>
        <taxon>Verrucomicrobiia</taxon>
        <taxon>Verrucomicrobiales</taxon>
        <taxon>Verrucomicrobiaceae</taxon>
        <taxon>Prosthecobacter</taxon>
    </lineage>
</organism>
<dbReference type="RefSeq" id="WP_078815231.1">
    <property type="nucleotide sequence ID" value="NZ_FUYE01000017.1"/>
</dbReference>
<sequence>MRYFWSLILAVHLHAAAAGEVVLNLEPTKEFPRNSEGAFITLKSGHLLYLYTQFYGGASDHSAARIVALESQDGGRTWSREPRTLLENHQGANVMSVSLLRLQSGRIALFYLLKNTWLDCRPHVCFSDDEAATWSEPVRMLEAPGYFVLNNDRVIQHRSGRLIAPLASHRARNADPETSKSFDSRAIALWVISDDEGKTWKEAPQWQALPVPSTRTGLQEPGIVELEDGSLLSFFRTDQGVQYECRSKDRGESWTPVAPGPLNSPASPASLKRLPRGSALLAVWNDHSGDFPFVEKKRTPLVIGLSDDGGHTWSAKKVIESDPEGWYCYTALHFVEDAVLLAYCAGDAHVGGLNRLRIRRIEWADLK</sequence>
<dbReference type="SUPFAM" id="SSF50939">
    <property type="entry name" value="Sialidases"/>
    <property type="match status" value="1"/>
</dbReference>
<evidence type="ECO:0000313" key="4">
    <source>
        <dbReference type="EMBL" id="SKB04643.1"/>
    </source>
</evidence>
<evidence type="ECO:0000256" key="2">
    <source>
        <dbReference type="SAM" id="SignalP"/>
    </source>
</evidence>
<dbReference type="Gene3D" id="2.120.10.10">
    <property type="match status" value="1"/>
</dbReference>
<dbReference type="STRING" id="48467.SAMN02745166_04074"/>
<evidence type="ECO:0000256" key="1">
    <source>
        <dbReference type="SAM" id="MobiDB-lite"/>
    </source>
</evidence>
<dbReference type="PANTHER" id="PTHR43752:SF2">
    <property type="entry name" value="BNR_ASP-BOX REPEAT FAMILY PROTEIN"/>
    <property type="match status" value="1"/>
</dbReference>
<protein>
    <submittedName>
        <fullName evidence="4">BNR repeat-like domain-containing protein</fullName>
    </submittedName>
</protein>
<dbReference type="Pfam" id="PF13088">
    <property type="entry name" value="BNR_2"/>
    <property type="match status" value="1"/>
</dbReference>
<name>A0A1T4YSK5_9BACT</name>
<feature type="domain" description="Sialidase" evidence="3">
    <location>
        <begin position="98"/>
        <end position="337"/>
    </location>
</feature>
<keyword evidence="2" id="KW-0732">Signal</keyword>
<keyword evidence="5" id="KW-1185">Reference proteome</keyword>